<dbReference type="RefSeq" id="WP_170230492.1">
    <property type="nucleotide sequence ID" value="NZ_BAAAIK010000008.1"/>
</dbReference>
<dbReference type="PANTHER" id="PTHR37317">
    <property type="entry name" value="BLR8090 PROTEIN"/>
    <property type="match status" value="1"/>
</dbReference>
<comment type="caution">
    <text evidence="2">The sequence shown here is derived from an EMBL/GenBank/DDBJ whole genome shotgun (WGS) entry which is preliminary data.</text>
</comment>
<dbReference type="EMBL" id="VFOP01000001">
    <property type="protein sequence ID" value="TQL49009.1"/>
    <property type="molecule type" value="Genomic_DNA"/>
</dbReference>
<dbReference type="AlphaFoldDB" id="A0A542YLP1"/>
<reference evidence="2 3" key="1">
    <citation type="submission" date="2019-06" db="EMBL/GenBank/DDBJ databases">
        <title>Sequencing the genomes of 1000 actinobacteria strains.</title>
        <authorList>
            <person name="Klenk H.-P."/>
        </authorList>
    </citation>
    <scope>NUCLEOTIDE SEQUENCE [LARGE SCALE GENOMIC DNA]</scope>
    <source>
        <strain evidence="2 3">DSM 12335</strain>
    </source>
</reference>
<keyword evidence="3" id="KW-1185">Reference proteome</keyword>
<evidence type="ECO:0000313" key="2">
    <source>
        <dbReference type="EMBL" id="TQL49009.1"/>
    </source>
</evidence>
<dbReference type="Proteomes" id="UP000319516">
    <property type="component" value="Unassembled WGS sequence"/>
</dbReference>
<evidence type="ECO:0000313" key="3">
    <source>
        <dbReference type="Proteomes" id="UP000319516"/>
    </source>
</evidence>
<protein>
    <submittedName>
        <fullName evidence="2">Putative zinc ribbon protein</fullName>
    </submittedName>
</protein>
<organism evidence="2 3">
    <name type="scientific">Ornithinicoccus hortensis</name>
    <dbReference type="NCBI Taxonomy" id="82346"/>
    <lineage>
        <taxon>Bacteria</taxon>
        <taxon>Bacillati</taxon>
        <taxon>Actinomycetota</taxon>
        <taxon>Actinomycetes</taxon>
        <taxon>Micrococcales</taxon>
        <taxon>Intrasporangiaceae</taxon>
        <taxon>Ornithinicoccus</taxon>
    </lineage>
</organism>
<accession>A0A542YLP1</accession>
<proteinExistence type="predicted"/>
<sequence length="145" mass="16512">MLAEEWDWERNTGEPALSSVAPQHRVAWRCAVCGHAWVASVSERLAEDGGCPECARIARSFQVRRRSRSLTEVAPETAMEWHPTFNGWLRPSDVSADSARRVWWLCRRDHEWKERVRDRTHAGRGCPVCARPWSAPTIPGALPGR</sequence>
<dbReference type="PANTHER" id="PTHR37317:SF1">
    <property type="entry name" value="ZINC-RIBBON DOMAIN-CONTAINING PROTEIN-RELATED"/>
    <property type="match status" value="1"/>
</dbReference>
<evidence type="ECO:0000259" key="1">
    <source>
        <dbReference type="Pfam" id="PF14311"/>
    </source>
</evidence>
<feature type="domain" description="Treble clef zinc finger" evidence="1">
    <location>
        <begin position="78"/>
        <end position="131"/>
    </location>
</feature>
<dbReference type="Pfam" id="PF14311">
    <property type="entry name" value="DUF4379"/>
    <property type="match status" value="2"/>
</dbReference>
<dbReference type="InterPro" id="IPR025487">
    <property type="entry name" value="DUF4379"/>
</dbReference>
<name>A0A542YLP1_9MICO</name>
<feature type="domain" description="Treble clef zinc finger" evidence="1">
    <location>
        <begin position="2"/>
        <end position="56"/>
    </location>
</feature>
<gene>
    <name evidence="2" type="ORF">FB467_0073</name>
</gene>